<accession>A0A7W9WA00</accession>
<feature type="compositionally biased region" description="Basic residues" evidence="1">
    <location>
        <begin position="334"/>
        <end position="355"/>
    </location>
</feature>
<dbReference type="InterPro" id="IPR011990">
    <property type="entry name" value="TPR-like_helical_dom_sf"/>
</dbReference>
<dbReference type="EMBL" id="JACHGW010000008">
    <property type="protein sequence ID" value="MBB6053775.1"/>
    <property type="molecule type" value="Genomic_DNA"/>
</dbReference>
<proteinExistence type="predicted"/>
<comment type="caution">
    <text evidence="2">The sequence shown here is derived from an EMBL/GenBank/DDBJ whole genome shotgun (WGS) entry which is preliminary data.</text>
</comment>
<dbReference type="Gene3D" id="1.25.40.10">
    <property type="entry name" value="Tetratricopeptide repeat domain"/>
    <property type="match status" value="1"/>
</dbReference>
<dbReference type="Pfam" id="PF13432">
    <property type="entry name" value="TPR_16"/>
    <property type="match status" value="1"/>
</dbReference>
<evidence type="ECO:0000313" key="2">
    <source>
        <dbReference type="EMBL" id="MBB6053775.1"/>
    </source>
</evidence>
<reference evidence="2 3" key="1">
    <citation type="submission" date="2020-08" db="EMBL/GenBank/DDBJ databases">
        <title>Genomic Encyclopedia of Type Strains, Phase IV (KMG-IV): sequencing the most valuable type-strain genomes for metagenomic binning, comparative biology and taxonomic classification.</title>
        <authorList>
            <person name="Goeker M."/>
        </authorList>
    </citation>
    <scope>NUCLEOTIDE SEQUENCE [LARGE SCALE GENOMIC DNA]</scope>
    <source>
        <strain evidence="2 3">DSM 23562</strain>
    </source>
</reference>
<dbReference type="RefSeq" id="WP_184203863.1">
    <property type="nucleotide sequence ID" value="NZ_JACHGW010000008.1"/>
</dbReference>
<name>A0A7W9WA00_ARMRO</name>
<gene>
    <name evidence="2" type="ORF">HNQ39_005617</name>
</gene>
<dbReference type="AlphaFoldDB" id="A0A7W9WA00"/>
<organism evidence="2 3">
    <name type="scientific">Armatimonas rosea</name>
    <dbReference type="NCBI Taxonomy" id="685828"/>
    <lineage>
        <taxon>Bacteria</taxon>
        <taxon>Bacillati</taxon>
        <taxon>Armatimonadota</taxon>
        <taxon>Armatimonadia</taxon>
        <taxon>Armatimonadales</taxon>
        <taxon>Armatimonadaceae</taxon>
        <taxon>Armatimonas</taxon>
    </lineage>
</organism>
<feature type="compositionally biased region" description="Pro residues" evidence="1">
    <location>
        <begin position="237"/>
        <end position="248"/>
    </location>
</feature>
<evidence type="ECO:0008006" key="4">
    <source>
        <dbReference type="Google" id="ProtNLM"/>
    </source>
</evidence>
<feature type="region of interest" description="Disordered" evidence="1">
    <location>
        <begin position="219"/>
        <end position="311"/>
    </location>
</feature>
<feature type="compositionally biased region" description="Pro residues" evidence="1">
    <location>
        <begin position="293"/>
        <end position="310"/>
    </location>
</feature>
<evidence type="ECO:0000313" key="3">
    <source>
        <dbReference type="Proteomes" id="UP000520814"/>
    </source>
</evidence>
<keyword evidence="3" id="KW-1185">Reference proteome</keyword>
<feature type="region of interest" description="Disordered" evidence="1">
    <location>
        <begin position="324"/>
        <end position="355"/>
    </location>
</feature>
<dbReference type="SUPFAM" id="SSF48452">
    <property type="entry name" value="TPR-like"/>
    <property type="match status" value="1"/>
</dbReference>
<evidence type="ECO:0000256" key="1">
    <source>
        <dbReference type="SAM" id="MobiDB-lite"/>
    </source>
</evidence>
<protein>
    <recommendedName>
        <fullName evidence="4">Tetratricopeptide repeat protein</fullName>
    </recommendedName>
</protein>
<sequence>MNDRLKEWKLVQSVLGLAAASAVGFYLLSGSFQVREWFLFLPPSPTPNTFLYHVDSMRQALKAERFSEALGEAEWVLQRDKENPEAVRGRAACLLRVGRFAEAEKVFRVLVGKDKKDIPARLALATALRGQGDEDKARQVLLRIIKDPNADSLQKEAARAGLNAMDFKESLFPDQPTPRPKPSPSPSASPSPEPLRITAIKNELATSPDGQLSTLAILTGSSPTRGVGTTGSLRPRAPLPLAPTPDPGVAPVVLPERPIKPTPAAADPGETEPLSPEPSPTPVATRRAEAPLEIPPPSGITAPTPTPRPILPATIALPRRILPATLPTTGKKLPPVRRAKPVVKKKPLPKQRPLR</sequence>
<feature type="region of interest" description="Disordered" evidence="1">
    <location>
        <begin position="169"/>
        <end position="194"/>
    </location>
</feature>
<dbReference type="Proteomes" id="UP000520814">
    <property type="component" value="Unassembled WGS sequence"/>
</dbReference>
<feature type="compositionally biased region" description="Pro residues" evidence="1">
    <location>
        <begin position="175"/>
        <end position="193"/>
    </location>
</feature>